<reference evidence="2 3" key="1">
    <citation type="submission" date="2018-10" db="EMBL/GenBank/DDBJ databases">
        <title>Phylogenomics of Brevibacillus.</title>
        <authorList>
            <person name="Dunlap C."/>
        </authorList>
    </citation>
    <scope>NUCLEOTIDE SEQUENCE [LARGE SCALE GENOMIC DNA]</scope>
    <source>
        <strain evidence="2 3">JCM 15716</strain>
    </source>
</reference>
<evidence type="ECO:0000313" key="2">
    <source>
        <dbReference type="EMBL" id="RNB82021.1"/>
    </source>
</evidence>
<dbReference type="PANTHER" id="PTHR21666:SF270">
    <property type="entry name" value="MUREIN HYDROLASE ACTIVATOR ENVC"/>
    <property type="match status" value="1"/>
</dbReference>
<dbReference type="CDD" id="cd12797">
    <property type="entry name" value="M23_peptidase"/>
    <property type="match status" value="1"/>
</dbReference>
<dbReference type="GO" id="GO:0004222">
    <property type="term" value="F:metalloendopeptidase activity"/>
    <property type="evidence" value="ECO:0007669"/>
    <property type="project" value="TreeGrafter"/>
</dbReference>
<organism evidence="2 3">
    <name type="scientific">Brevibacillus fluminis</name>
    <dbReference type="NCBI Taxonomy" id="511487"/>
    <lineage>
        <taxon>Bacteria</taxon>
        <taxon>Bacillati</taxon>
        <taxon>Bacillota</taxon>
        <taxon>Bacilli</taxon>
        <taxon>Bacillales</taxon>
        <taxon>Paenibacillaceae</taxon>
        <taxon>Brevibacillus</taxon>
    </lineage>
</organism>
<dbReference type="InterPro" id="IPR011055">
    <property type="entry name" value="Dup_hybrid_motif"/>
</dbReference>
<dbReference type="AlphaFoldDB" id="A0A3M8D353"/>
<dbReference type="InterPro" id="IPR018392">
    <property type="entry name" value="LysM"/>
</dbReference>
<dbReference type="Pfam" id="PF01551">
    <property type="entry name" value="Peptidase_M23"/>
    <property type="match status" value="1"/>
</dbReference>
<dbReference type="RefSeq" id="WP_122920555.1">
    <property type="nucleotide sequence ID" value="NZ_RHHQ01000021.1"/>
</dbReference>
<dbReference type="PANTHER" id="PTHR21666">
    <property type="entry name" value="PEPTIDASE-RELATED"/>
    <property type="match status" value="1"/>
</dbReference>
<dbReference type="EMBL" id="RHHQ01000021">
    <property type="protein sequence ID" value="RNB82021.1"/>
    <property type="molecule type" value="Genomic_DNA"/>
</dbReference>
<evidence type="ECO:0000259" key="1">
    <source>
        <dbReference type="PROSITE" id="PS51782"/>
    </source>
</evidence>
<dbReference type="Gene3D" id="3.10.350.10">
    <property type="entry name" value="LysM domain"/>
    <property type="match status" value="2"/>
</dbReference>
<dbReference type="Proteomes" id="UP000271031">
    <property type="component" value="Unassembled WGS sequence"/>
</dbReference>
<comment type="caution">
    <text evidence="2">The sequence shown here is derived from an EMBL/GenBank/DDBJ whole genome shotgun (WGS) entry which is preliminary data.</text>
</comment>
<dbReference type="CDD" id="cd00118">
    <property type="entry name" value="LysM"/>
    <property type="match status" value="2"/>
</dbReference>
<dbReference type="InterPro" id="IPR050570">
    <property type="entry name" value="Cell_wall_metabolism_enzyme"/>
</dbReference>
<proteinExistence type="predicted"/>
<dbReference type="InterPro" id="IPR036779">
    <property type="entry name" value="LysM_dom_sf"/>
</dbReference>
<dbReference type="Pfam" id="PF01476">
    <property type="entry name" value="LysM"/>
    <property type="match status" value="2"/>
</dbReference>
<name>A0A3M8D353_9BACL</name>
<dbReference type="Gene3D" id="2.70.70.10">
    <property type="entry name" value="Glucose Permease (Domain IIA)"/>
    <property type="match status" value="1"/>
</dbReference>
<feature type="domain" description="LysM" evidence="1">
    <location>
        <begin position="53"/>
        <end position="97"/>
    </location>
</feature>
<sequence>MGGVGIAADMPNWTDQGEAKRFVIEQTLAQALNPFSSWQKGNKPDQQQRSTVMMYAVQSGDTLSSIAGTYGMTLSELMAQNKIDNPNLVSIGMRLTIRKDGIVHMVSQGETLERIAQRYGISAEEIIVRNPLVKILDNQLYVGQKIYIPTPEAPSVQAGSFQARREMAEAANRLAMRGLRMKWPVAEPTITSGFGARWGKMHKGVDLWNEKEENTPITAARAGIVVEAGVHSDYGDLVIIDHGNGLQSYYAHMGKIGVSVGQAVLAGDVLGYMGRTGDATGYHLHFEIRQDNIPVNPLPFLPR</sequence>
<evidence type="ECO:0000313" key="3">
    <source>
        <dbReference type="Proteomes" id="UP000271031"/>
    </source>
</evidence>
<feature type="domain" description="LysM" evidence="1">
    <location>
        <begin position="102"/>
        <end position="148"/>
    </location>
</feature>
<dbReference type="PROSITE" id="PS51782">
    <property type="entry name" value="LYSM"/>
    <property type="match status" value="2"/>
</dbReference>
<accession>A0A3M8D353</accession>
<gene>
    <name evidence="2" type="ORF">EDM56_24470</name>
</gene>
<keyword evidence="3" id="KW-1185">Reference proteome</keyword>
<dbReference type="SUPFAM" id="SSF51261">
    <property type="entry name" value="Duplicated hybrid motif"/>
    <property type="match status" value="1"/>
</dbReference>
<dbReference type="OrthoDB" id="9805799at2"/>
<dbReference type="InterPro" id="IPR016047">
    <property type="entry name" value="M23ase_b-sheet_dom"/>
</dbReference>
<protein>
    <submittedName>
        <fullName evidence="2">M23 family metallopeptidase</fullName>
    </submittedName>
</protein>
<dbReference type="SMART" id="SM00257">
    <property type="entry name" value="LysM"/>
    <property type="match status" value="2"/>
</dbReference>